<dbReference type="GO" id="GO:0016020">
    <property type="term" value="C:membrane"/>
    <property type="evidence" value="ECO:0007669"/>
    <property type="project" value="UniProtKB-SubCell"/>
</dbReference>
<dbReference type="InterPro" id="IPR035952">
    <property type="entry name" value="Rhomboid-like_sf"/>
</dbReference>
<feature type="transmembrane region" description="Helical" evidence="7">
    <location>
        <begin position="212"/>
        <end position="232"/>
    </location>
</feature>
<dbReference type="AlphaFoldDB" id="A0A9X3YIL6"/>
<keyword evidence="4" id="KW-0378">Hydrolase</keyword>
<proteinExistence type="inferred from homology"/>
<sequence length="493" mass="54349">MLILPLHRRLTRRNFPFVTLALVLANFFVFFALQSQDGAATRRALAFYGDSGLAQVEFPAYRDWLRAHGGKDAAERAAFVEQALAAGSTMAVLVLQSDQPFLSALRSGTVVTPQAENYESWKKERTEFDALWGRRFTDSHALNYQELSPSRILWAMFMHGGIGHLVGNMVFLVILGLLVEGALGEALFAAVYLLGGVGASLVSLMLRWGDPGYLVGASGAIAALMGAYCVLWGMRKVRFFYWFVVVFDYVRAPALVLLPVWLGWEVFQWLFAEGSNVAFDAHAGGIVSGALLAFGVRTLRWERRDFLDEDEKAEQVKQVQTDLAQALGHLGKLEIAQARAILEKLDSAGPPSPDVRIALYRCARYANDLDGMHKAARHALSLPQSGPVVHKLKELFDDYRKATGDRVRLEPALMLVLARAWTRIGADADARLVLRALAARHSALPGLPDALLDLARRHPESSPPWRDDLAFVIEKFPASPVAQKATFLLAQAG</sequence>
<dbReference type="Gene3D" id="1.20.1540.10">
    <property type="entry name" value="Rhomboid-like"/>
    <property type="match status" value="1"/>
</dbReference>
<comment type="subcellular location">
    <subcellularLocation>
        <location evidence="1">Membrane</location>
        <topology evidence="1">Multi-pass membrane protein</topology>
    </subcellularLocation>
</comment>
<feature type="transmembrane region" description="Helical" evidence="7">
    <location>
        <begin position="239"/>
        <end position="261"/>
    </location>
</feature>
<evidence type="ECO:0000259" key="8">
    <source>
        <dbReference type="Pfam" id="PF01694"/>
    </source>
</evidence>
<accession>A0A9X3YIL6</accession>
<dbReference type="InterPro" id="IPR022764">
    <property type="entry name" value="Peptidase_S54_rhomboid_dom"/>
</dbReference>
<keyword evidence="6 7" id="KW-0472">Membrane</keyword>
<feature type="transmembrane region" description="Helical" evidence="7">
    <location>
        <begin position="15"/>
        <end position="33"/>
    </location>
</feature>
<dbReference type="PANTHER" id="PTHR43731:SF14">
    <property type="entry name" value="PRESENILIN-ASSOCIATED RHOMBOID-LIKE PROTEIN, MITOCHONDRIAL"/>
    <property type="match status" value="1"/>
</dbReference>
<keyword evidence="3 7" id="KW-0812">Transmembrane</keyword>
<evidence type="ECO:0000256" key="1">
    <source>
        <dbReference type="ARBA" id="ARBA00004141"/>
    </source>
</evidence>
<keyword evidence="9" id="KW-0645">Protease</keyword>
<comment type="caution">
    <text evidence="9">The sequence shown here is derived from an EMBL/GenBank/DDBJ whole genome shotgun (WGS) entry which is preliminary data.</text>
</comment>
<organism evidence="9 10">
    <name type="scientific">Tahibacter soli</name>
    <dbReference type="NCBI Taxonomy" id="2983605"/>
    <lineage>
        <taxon>Bacteria</taxon>
        <taxon>Pseudomonadati</taxon>
        <taxon>Pseudomonadota</taxon>
        <taxon>Gammaproteobacteria</taxon>
        <taxon>Lysobacterales</taxon>
        <taxon>Rhodanobacteraceae</taxon>
        <taxon>Tahibacter</taxon>
    </lineage>
</organism>
<feature type="transmembrane region" description="Helical" evidence="7">
    <location>
        <begin position="281"/>
        <end position="299"/>
    </location>
</feature>
<dbReference type="Proteomes" id="UP001139971">
    <property type="component" value="Unassembled WGS sequence"/>
</dbReference>
<evidence type="ECO:0000256" key="2">
    <source>
        <dbReference type="ARBA" id="ARBA00009045"/>
    </source>
</evidence>
<evidence type="ECO:0000313" key="10">
    <source>
        <dbReference type="Proteomes" id="UP001139971"/>
    </source>
</evidence>
<dbReference type="RefSeq" id="WP_263543421.1">
    <property type="nucleotide sequence ID" value="NZ_JAOVZO020000003.1"/>
</dbReference>
<evidence type="ECO:0000256" key="5">
    <source>
        <dbReference type="ARBA" id="ARBA00022989"/>
    </source>
</evidence>
<evidence type="ECO:0000313" key="9">
    <source>
        <dbReference type="EMBL" id="MDC8012169.1"/>
    </source>
</evidence>
<evidence type="ECO:0000256" key="6">
    <source>
        <dbReference type="ARBA" id="ARBA00023136"/>
    </source>
</evidence>
<evidence type="ECO:0000256" key="3">
    <source>
        <dbReference type="ARBA" id="ARBA00022692"/>
    </source>
</evidence>
<feature type="domain" description="Peptidase S54 rhomboid" evidence="8">
    <location>
        <begin position="150"/>
        <end position="296"/>
    </location>
</feature>
<dbReference type="EMBL" id="JAOVZO020000003">
    <property type="protein sequence ID" value="MDC8012169.1"/>
    <property type="molecule type" value="Genomic_DNA"/>
</dbReference>
<keyword evidence="10" id="KW-1185">Reference proteome</keyword>
<gene>
    <name evidence="9" type="ORF">OD750_006370</name>
</gene>
<dbReference type="SUPFAM" id="SSF144091">
    <property type="entry name" value="Rhomboid-like"/>
    <property type="match status" value="1"/>
</dbReference>
<reference evidence="9" key="1">
    <citation type="submission" date="2023-02" db="EMBL/GenBank/DDBJ databases">
        <title>Tahibacter soli sp. nov. isolated from soil.</title>
        <authorList>
            <person name="Baek J.H."/>
            <person name="Lee J.K."/>
            <person name="Choi D.G."/>
            <person name="Jeon C.O."/>
        </authorList>
    </citation>
    <scope>NUCLEOTIDE SEQUENCE</scope>
    <source>
        <strain evidence="9">BL</strain>
    </source>
</reference>
<dbReference type="GO" id="GO:0004252">
    <property type="term" value="F:serine-type endopeptidase activity"/>
    <property type="evidence" value="ECO:0007669"/>
    <property type="project" value="InterPro"/>
</dbReference>
<comment type="similarity">
    <text evidence="2">Belongs to the peptidase S54 family.</text>
</comment>
<dbReference type="GO" id="GO:0006508">
    <property type="term" value="P:proteolysis"/>
    <property type="evidence" value="ECO:0007669"/>
    <property type="project" value="UniProtKB-KW"/>
</dbReference>
<evidence type="ECO:0000256" key="7">
    <source>
        <dbReference type="SAM" id="Phobius"/>
    </source>
</evidence>
<name>A0A9X3YIL6_9GAMM</name>
<evidence type="ECO:0000256" key="4">
    <source>
        <dbReference type="ARBA" id="ARBA00022801"/>
    </source>
</evidence>
<feature type="transmembrane region" description="Helical" evidence="7">
    <location>
        <begin position="152"/>
        <end position="179"/>
    </location>
</feature>
<keyword evidence="5 7" id="KW-1133">Transmembrane helix</keyword>
<dbReference type="PANTHER" id="PTHR43731">
    <property type="entry name" value="RHOMBOID PROTEASE"/>
    <property type="match status" value="1"/>
</dbReference>
<feature type="transmembrane region" description="Helical" evidence="7">
    <location>
        <begin position="186"/>
        <end position="206"/>
    </location>
</feature>
<dbReference type="InterPro" id="IPR050925">
    <property type="entry name" value="Rhomboid_protease_S54"/>
</dbReference>
<protein>
    <submittedName>
        <fullName evidence="9">Rhomboid family intramembrane serine protease</fullName>
    </submittedName>
</protein>
<dbReference type="Pfam" id="PF01694">
    <property type="entry name" value="Rhomboid"/>
    <property type="match status" value="1"/>
</dbReference>